<reference evidence="1" key="2">
    <citation type="submission" date="2023-05" db="EMBL/GenBank/DDBJ databases">
        <authorList>
            <consortium name="Lawrence Berkeley National Laboratory"/>
            <person name="Steindorff A."/>
            <person name="Hensen N."/>
            <person name="Bonometti L."/>
            <person name="Westerberg I."/>
            <person name="Brannstrom I.O."/>
            <person name="Guillou S."/>
            <person name="Cros-Aarteil S."/>
            <person name="Calhoun S."/>
            <person name="Haridas S."/>
            <person name="Kuo A."/>
            <person name="Mondo S."/>
            <person name="Pangilinan J."/>
            <person name="Riley R."/>
            <person name="Labutti K."/>
            <person name="Andreopoulos B."/>
            <person name="Lipzen A."/>
            <person name="Chen C."/>
            <person name="Yanf M."/>
            <person name="Daum C."/>
            <person name="Ng V."/>
            <person name="Clum A."/>
            <person name="Ohm R."/>
            <person name="Martin F."/>
            <person name="Silar P."/>
            <person name="Natvig D."/>
            <person name="Lalanne C."/>
            <person name="Gautier V."/>
            <person name="Ament-Velasquez S.L."/>
            <person name="Kruys A."/>
            <person name="Hutchinson M.I."/>
            <person name="Powell A.J."/>
            <person name="Barry K."/>
            <person name="Miller A.N."/>
            <person name="Grigoriev I.V."/>
            <person name="Debuchy R."/>
            <person name="Gladieux P."/>
            <person name="Thoren M.H."/>
            <person name="Johannesson H."/>
        </authorList>
    </citation>
    <scope>NUCLEOTIDE SEQUENCE</scope>
    <source>
        <strain evidence="1">CBS 731.68</strain>
    </source>
</reference>
<protein>
    <submittedName>
        <fullName evidence="1">Uncharacterized protein</fullName>
    </submittedName>
</protein>
<keyword evidence="2" id="KW-1185">Reference proteome</keyword>
<dbReference type="Proteomes" id="UP001302602">
    <property type="component" value="Unassembled WGS sequence"/>
</dbReference>
<accession>A0AAN6Z029</accession>
<proteinExistence type="predicted"/>
<dbReference type="GeneID" id="87830750"/>
<comment type="caution">
    <text evidence="1">The sequence shown here is derived from an EMBL/GenBank/DDBJ whole genome shotgun (WGS) entry which is preliminary data.</text>
</comment>
<organism evidence="1 2">
    <name type="scientific">Parathielavia appendiculata</name>
    <dbReference type="NCBI Taxonomy" id="2587402"/>
    <lineage>
        <taxon>Eukaryota</taxon>
        <taxon>Fungi</taxon>
        <taxon>Dikarya</taxon>
        <taxon>Ascomycota</taxon>
        <taxon>Pezizomycotina</taxon>
        <taxon>Sordariomycetes</taxon>
        <taxon>Sordariomycetidae</taxon>
        <taxon>Sordariales</taxon>
        <taxon>Chaetomiaceae</taxon>
        <taxon>Parathielavia</taxon>
    </lineage>
</organism>
<evidence type="ECO:0000313" key="2">
    <source>
        <dbReference type="Proteomes" id="UP001302602"/>
    </source>
</evidence>
<sequence length="79" mass="8829">MSHPLAAVLGDPKFPKVTTLFRNLTTSRETSHGERISYFEDLHRPNSRLAFMERADLLEQRLSTASRLGAVSASWPTSA</sequence>
<dbReference type="AlphaFoldDB" id="A0AAN6Z029"/>
<gene>
    <name evidence="1" type="ORF">N657DRAFT_650588</name>
</gene>
<reference evidence="1" key="1">
    <citation type="journal article" date="2023" name="Mol. Phylogenet. Evol.">
        <title>Genome-scale phylogeny and comparative genomics of the fungal order Sordariales.</title>
        <authorList>
            <person name="Hensen N."/>
            <person name="Bonometti L."/>
            <person name="Westerberg I."/>
            <person name="Brannstrom I.O."/>
            <person name="Guillou S."/>
            <person name="Cros-Aarteil S."/>
            <person name="Calhoun S."/>
            <person name="Haridas S."/>
            <person name="Kuo A."/>
            <person name="Mondo S."/>
            <person name="Pangilinan J."/>
            <person name="Riley R."/>
            <person name="LaButti K."/>
            <person name="Andreopoulos B."/>
            <person name="Lipzen A."/>
            <person name="Chen C."/>
            <person name="Yan M."/>
            <person name="Daum C."/>
            <person name="Ng V."/>
            <person name="Clum A."/>
            <person name="Steindorff A."/>
            <person name="Ohm R.A."/>
            <person name="Martin F."/>
            <person name="Silar P."/>
            <person name="Natvig D.O."/>
            <person name="Lalanne C."/>
            <person name="Gautier V."/>
            <person name="Ament-Velasquez S.L."/>
            <person name="Kruys A."/>
            <person name="Hutchinson M.I."/>
            <person name="Powell A.J."/>
            <person name="Barry K."/>
            <person name="Miller A.N."/>
            <person name="Grigoriev I.V."/>
            <person name="Debuchy R."/>
            <person name="Gladieux P."/>
            <person name="Hiltunen Thoren M."/>
            <person name="Johannesson H."/>
        </authorList>
    </citation>
    <scope>NUCLEOTIDE SEQUENCE</scope>
    <source>
        <strain evidence="1">CBS 731.68</strain>
    </source>
</reference>
<name>A0AAN6Z029_9PEZI</name>
<dbReference type="RefSeq" id="XP_062642807.1">
    <property type="nucleotide sequence ID" value="XM_062793981.1"/>
</dbReference>
<dbReference type="EMBL" id="MU853254">
    <property type="protein sequence ID" value="KAK4119034.1"/>
    <property type="molecule type" value="Genomic_DNA"/>
</dbReference>
<evidence type="ECO:0000313" key="1">
    <source>
        <dbReference type="EMBL" id="KAK4119034.1"/>
    </source>
</evidence>